<comment type="caution">
    <text evidence="13">The sequence shown here is derived from an EMBL/GenBank/DDBJ whole genome shotgun (WGS) entry which is preliminary data.</text>
</comment>
<dbReference type="AlphaFoldDB" id="A0AAV2VRG9"/>
<dbReference type="Gene3D" id="3.30.1300.30">
    <property type="entry name" value="GSPII I/J protein-like"/>
    <property type="match status" value="1"/>
</dbReference>
<keyword evidence="7" id="KW-0653">Protein transport</keyword>
<evidence type="ECO:0000256" key="5">
    <source>
        <dbReference type="ARBA" id="ARBA00022519"/>
    </source>
</evidence>
<evidence type="ECO:0000256" key="3">
    <source>
        <dbReference type="ARBA" id="ARBA00022448"/>
    </source>
</evidence>
<dbReference type="PANTHER" id="PTHR38831">
    <property type="entry name" value="TYPE II SECRETION SYSTEM PROTEIN K"/>
    <property type="match status" value="1"/>
</dbReference>
<dbReference type="InterPro" id="IPR045584">
    <property type="entry name" value="Pilin-like"/>
</dbReference>
<reference evidence="13 14" key="1">
    <citation type="journal article" date="2013" name="ISME J.">
        <title>Comparative genomics of pathogenic lineages of Vibrio nigripulchritudo identifies virulence-associated traits.</title>
        <authorList>
            <person name="Goudenege D."/>
            <person name="Labreuche Y."/>
            <person name="Krin E."/>
            <person name="Ansquer D."/>
            <person name="Mangenot S."/>
            <person name="Calteau A."/>
            <person name="Medigue C."/>
            <person name="Mazel D."/>
            <person name="Polz M.F."/>
            <person name="Le Roux F."/>
        </authorList>
    </citation>
    <scope>NUCLEOTIDE SEQUENCE [LARGE SCALE GENOMIC DNA]</scope>
    <source>
        <strain evidence="13 14">SOn1</strain>
    </source>
</reference>
<evidence type="ECO:0000256" key="6">
    <source>
        <dbReference type="ARBA" id="ARBA00022692"/>
    </source>
</evidence>
<dbReference type="SUPFAM" id="SSF54523">
    <property type="entry name" value="Pili subunits"/>
    <property type="match status" value="1"/>
</dbReference>
<feature type="domain" description="T2SS protein K second SAM-like" evidence="11">
    <location>
        <begin position="219"/>
        <end position="283"/>
    </location>
</feature>
<evidence type="ECO:0000259" key="11">
    <source>
        <dbReference type="Pfam" id="PF03934"/>
    </source>
</evidence>
<dbReference type="InterPro" id="IPR005628">
    <property type="entry name" value="GspK"/>
</dbReference>
<proteinExistence type="inferred from homology"/>
<dbReference type="InterPro" id="IPR038072">
    <property type="entry name" value="GspK_central_sf"/>
</dbReference>
<feature type="domain" description="T2SS protein K first SAM-like" evidence="12">
    <location>
        <begin position="103"/>
        <end position="214"/>
    </location>
</feature>
<evidence type="ECO:0000259" key="12">
    <source>
        <dbReference type="Pfam" id="PF21687"/>
    </source>
</evidence>
<keyword evidence="6" id="KW-0812">Transmembrane</keyword>
<evidence type="ECO:0000256" key="1">
    <source>
        <dbReference type="ARBA" id="ARBA00004533"/>
    </source>
</evidence>
<evidence type="ECO:0000256" key="7">
    <source>
        <dbReference type="ARBA" id="ARBA00022927"/>
    </source>
</evidence>
<dbReference type="Pfam" id="PF03934">
    <property type="entry name" value="T2SSK"/>
    <property type="match status" value="1"/>
</dbReference>
<dbReference type="PANTHER" id="PTHR38831:SF1">
    <property type="entry name" value="TYPE II SECRETION SYSTEM PROTEIN K-RELATED"/>
    <property type="match status" value="1"/>
</dbReference>
<dbReference type="InterPro" id="IPR049031">
    <property type="entry name" value="T2SSK_SAM-like_1st"/>
</dbReference>
<evidence type="ECO:0000256" key="9">
    <source>
        <dbReference type="ARBA" id="ARBA00023136"/>
    </source>
</evidence>
<dbReference type="Proteomes" id="UP000018211">
    <property type="component" value="Unassembled WGS sequence"/>
</dbReference>
<protein>
    <recommendedName>
        <fullName evidence="10">Type II secretion system protein K</fullName>
    </recommendedName>
</protein>
<dbReference type="Pfam" id="PF21687">
    <property type="entry name" value="T2SSK_1st"/>
    <property type="match status" value="1"/>
</dbReference>
<organism evidence="13 14">
    <name type="scientific">Vibrio nigripulchritudo SOn1</name>
    <dbReference type="NCBI Taxonomy" id="1238450"/>
    <lineage>
        <taxon>Bacteria</taxon>
        <taxon>Pseudomonadati</taxon>
        <taxon>Pseudomonadota</taxon>
        <taxon>Gammaproteobacteria</taxon>
        <taxon>Vibrionales</taxon>
        <taxon>Vibrionaceae</taxon>
        <taxon>Vibrio</taxon>
    </lineage>
</organism>
<dbReference type="GO" id="GO:0009306">
    <property type="term" value="P:protein secretion"/>
    <property type="evidence" value="ECO:0007669"/>
    <property type="project" value="InterPro"/>
</dbReference>
<evidence type="ECO:0000256" key="10">
    <source>
        <dbReference type="PIRNR" id="PIRNR002786"/>
    </source>
</evidence>
<sequence length="338" mass="38096">MAKRFSQSGVALIVVLLLLAVMTAIAATMSERLFINFHRAGNQVNHQQAYWYSLGVEALAKVGIEQSYKDNETINLSQPWALKEQTYPLDYGTAKGKLLDMQACFNLNVLTSVKAKVESTQKPFLVRVWQNLIEQQDIEPYTAEVIADSTWDFVDNDASVLTSYGAEDSTYEGFQPAYLTANGFIADRSELRAIQQVTAPIMEKLTPLICALPTNEWKLNVNTISEDQADILAALFQPHLSNSNAKDLIANRKFDGWDSVESFMSEPIISGIEEKVRKEAQAYIVVDSRYFELDAQVMVDESRVRIRSLLYSKDRKQATVVRRSFGGISERVSDRKNK</sequence>
<evidence type="ECO:0000313" key="14">
    <source>
        <dbReference type="Proteomes" id="UP000018211"/>
    </source>
</evidence>
<keyword evidence="3 10" id="KW-0813">Transport</keyword>
<dbReference type="SUPFAM" id="SSF158544">
    <property type="entry name" value="GspK insert domain-like"/>
    <property type="match status" value="2"/>
</dbReference>
<evidence type="ECO:0000313" key="13">
    <source>
        <dbReference type="EMBL" id="CCO47039.1"/>
    </source>
</evidence>
<dbReference type="RefSeq" id="WP_022611992.1">
    <property type="nucleotide sequence ID" value="NZ_LK391965.1"/>
</dbReference>
<gene>
    <name evidence="13" type="primary">epsK</name>
    <name evidence="13" type="ORF">VIBNISOn1_200039</name>
</gene>
<evidence type="ECO:0000256" key="2">
    <source>
        <dbReference type="ARBA" id="ARBA00007246"/>
    </source>
</evidence>
<dbReference type="PIRSF" id="PIRSF002786">
    <property type="entry name" value="XcpX"/>
    <property type="match status" value="1"/>
</dbReference>
<keyword evidence="4 10" id="KW-1003">Cell membrane</keyword>
<dbReference type="EMBL" id="CAOF01000110">
    <property type="protein sequence ID" value="CCO47039.1"/>
    <property type="molecule type" value="Genomic_DNA"/>
</dbReference>
<accession>A0AAV2VRG9</accession>
<evidence type="ECO:0000256" key="8">
    <source>
        <dbReference type="ARBA" id="ARBA00022989"/>
    </source>
</evidence>
<evidence type="ECO:0000256" key="4">
    <source>
        <dbReference type="ARBA" id="ARBA00022475"/>
    </source>
</evidence>
<dbReference type="InterPro" id="IPR049179">
    <property type="entry name" value="T2SSK_SAM-like_2nd"/>
</dbReference>
<comment type="subcellular location">
    <subcellularLocation>
        <location evidence="1 10">Cell inner membrane</location>
    </subcellularLocation>
</comment>
<keyword evidence="8" id="KW-1133">Transmembrane helix</keyword>
<dbReference type="Gene3D" id="1.10.40.60">
    <property type="entry name" value="EpsJ-like"/>
    <property type="match status" value="2"/>
</dbReference>
<name>A0AAV2VRG9_9VIBR</name>
<dbReference type="GO" id="GO:0005886">
    <property type="term" value="C:plasma membrane"/>
    <property type="evidence" value="ECO:0007669"/>
    <property type="project" value="UniProtKB-SubCell"/>
</dbReference>
<dbReference type="NCBIfam" id="NF037980">
    <property type="entry name" value="T2SS_GspK"/>
    <property type="match status" value="1"/>
</dbReference>
<comment type="similarity">
    <text evidence="2 10">Belongs to the GSP K family.</text>
</comment>
<keyword evidence="9 10" id="KW-0472">Membrane</keyword>
<keyword evidence="5 10" id="KW-0997">Cell inner membrane</keyword>